<organism evidence="12 13">
    <name type="scientific">Chitinivibrio alkaliphilus ACht1</name>
    <dbReference type="NCBI Taxonomy" id="1313304"/>
    <lineage>
        <taxon>Bacteria</taxon>
        <taxon>Pseudomonadati</taxon>
        <taxon>Fibrobacterota</taxon>
        <taxon>Chitinivibrionia</taxon>
        <taxon>Chitinivibrionales</taxon>
        <taxon>Chitinivibrionaceae</taxon>
        <taxon>Chitinivibrio</taxon>
    </lineage>
</organism>
<dbReference type="GO" id="GO:0019843">
    <property type="term" value="F:rRNA binding"/>
    <property type="evidence" value="ECO:0007669"/>
    <property type="project" value="UniProtKB-KW"/>
</dbReference>
<dbReference type="Gene3D" id="1.10.1520.10">
    <property type="entry name" value="Ribonuclease III domain"/>
    <property type="match status" value="1"/>
</dbReference>
<dbReference type="Gene3D" id="3.30.160.20">
    <property type="match status" value="1"/>
</dbReference>
<keyword evidence="13" id="KW-1185">Reference proteome</keyword>
<keyword evidence="9" id="KW-0819">tRNA processing</keyword>
<gene>
    <name evidence="9" type="primary">rnc</name>
    <name evidence="12" type="ORF">CALK_0715</name>
</gene>
<evidence type="ECO:0000256" key="3">
    <source>
        <dbReference type="ARBA" id="ARBA00022552"/>
    </source>
</evidence>
<keyword evidence="9" id="KW-0479">Metal-binding</keyword>
<dbReference type="CDD" id="cd00593">
    <property type="entry name" value="RIBOc"/>
    <property type="match status" value="1"/>
</dbReference>
<dbReference type="NCBIfam" id="TIGR02191">
    <property type="entry name" value="RNaseIII"/>
    <property type="match status" value="1"/>
</dbReference>
<dbReference type="PROSITE" id="PS50142">
    <property type="entry name" value="RNASE_3_2"/>
    <property type="match status" value="1"/>
</dbReference>
<comment type="cofactor">
    <cofactor evidence="9">
        <name>Mg(2+)</name>
        <dbReference type="ChEBI" id="CHEBI:18420"/>
    </cofactor>
</comment>
<evidence type="ECO:0000256" key="7">
    <source>
        <dbReference type="ARBA" id="ARBA00022801"/>
    </source>
</evidence>
<dbReference type="GO" id="GO:0003725">
    <property type="term" value="F:double-stranded RNA binding"/>
    <property type="evidence" value="ECO:0007669"/>
    <property type="project" value="TreeGrafter"/>
</dbReference>
<dbReference type="GO" id="GO:0046872">
    <property type="term" value="F:metal ion binding"/>
    <property type="evidence" value="ECO:0007669"/>
    <property type="project" value="UniProtKB-KW"/>
</dbReference>
<sequence>MIDTFKQFLGKKGVSREKETGDTSYAALEERIGYTFRDTSYLTKALRHKSSVSAEKDPRGIESNERLEFLGDAVVNCLVTEELYHRFPDKPEGHLSKYKSLLVSRKILGVLAERINLSEFLLTGPGEKRGPQKQVNSIASNAFEALIGAAFLDSGSDFTAVRSILAQLLYPSINHFINDVENRNYKSRILELAQGDHLGSPRYITLSQKGPEHNKHFIVAVEVGGLRLGEGSGKNKKAAQQEAARVAIPKYTESFVAKAREHRSKKA</sequence>
<dbReference type="GO" id="GO:0006397">
    <property type="term" value="P:mRNA processing"/>
    <property type="evidence" value="ECO:0007669"/>
    <property type="project" value="UniProtKB-UniRule"/>
</dbReference>
<evidence type="ECO:0000313" key="13">
    <source>
        <dbReference type="Proteomes" id="UP000017148"/>
    </source>
</evidence>
<evidence type="ECO:0000256" key="2">
    <source>
        <dbReference type="ARBA" id="ARBA00010183"/>
    </source>
</evidence>
<dbReference type="GO" id="GO:0006364">
    <property type="term" value="P:rRNA processing"/>
    <property type="evidence" value="ECO:0007669"/>
    <property type="project" value="UniProtKB-UniRule"/>
</dbReference>
<reference evidence="12 13" key="1">
    <citation type="journal article" date="2013" name="Environ. Microbiol.">
        <title>Genome analysis of Chitinivibrio alkaliphilus gen. nov., sp. nov., a novel extremely haloalkaliphilic anaerobic chitinolytic bacterium from the candidate phylum Termite Group 3.</title>
        <authorList>
            <person name="Sorokin D.Y."/>
            <person name="Gumerov V.M."/>
            <person name="Rakitin A.L."/>
            <person name="Beletsky A.V."/>
            <person name="Damste J.S."/>
            <person name="Muyzer G."/>
            <person name="Mardanov A.V."/>
            <person name="Ravin N.V."/>
        </authorList>
    </citation>
    <scope>NUCLEOTIDE SEQUENCE [LARGE SCALE GENOMIC DNA]</scope>
    <source>
        <strain evidence="12 13">ACht1</strain>
    </source>
</reference>
<dbReference type="RefSeq" id="WP_022636233.1">
    <property type="nucleotide sequence ID" value="NZ_ASJR01000005.1"/>
</dbReference>
<dbReference type="SMART" id="SM00535">
    <property type="entry name" value="RIBOc"/>
    <property type="match status" value="1"/>
</dbReference>
<dbReference type="GO" id="GO:0010468">
    <property type="term" value="P:regulation of gene expression"/>
    <property type="evidence" value="ECO:0007669"/>
    <property type="project" value="TreeGrafter"/>
</dbReference>
<evidence type="ECO:0000256" key="1">
    <source>
        <dbReference type="ARBA" id="ARBA00000109"/>
    </source>
</evidence>
<dbReference type="GO" id="GO:0005737">
    <property type="term" value="C:cytoplasm"/>
    <property type="evidence" value="ECO:0007669"/>
    <property type="project" value="UniProtKB-SubCell"/>
</dbReference>
<dbReference type="Pfam" id="PF00035">
    <property type="entry name" value="dsrm"/>
    <property type="match status" value="1"/>
</dbReference>
<comment type="function">
    <text evidence="9">Digests double-stranded RNA. Involved in the processing of primary rRNA transcript to yield the immediate precursors to the large and small rRNAs (23S and 16S). Processes some mRNAs, and tRNAs when they are encoded in the rRNA operon. Processes pre-crRNA and tracrRNA of type II CRISPR loci if present in the organism.</text>
</comment>
<comment type="subcellular location">
    <subcellularLocation>
        <location evidence="9">Cytoplasm</location>
    </subcellularLocation>
</comment>
<dbReference type="Pfam" id="PF14622">
    <property type="entry name" value="Ribonucleas_3_3"/>
    <property type="match status" value="1"/>
</dbReference>
<name>U7DAV0_9BACT</name>
<keyword evidence="5 9" id="KW-0540">Nuclease</keyword>
<comment type="caution">
    <text evidence="12">The sequence shown here is derived from an EMBL/GenBank/DDBJ whole genome shotgun (WGS) entry which is preliminary data.</text>
</comment>
<dbReference type="OrthoDB" id="9805026at2"/>
<dbReference type="eggNOG" id="COG0571">
    <property type="taxonomic scope" value="Bacteria"/>
</dbReference>
<feature type="domain" description="DRBM" evidence="10">
    <location>
        <begin position="184"/>
        <end position="253"/>
    </location>
</feature>
<protein>
    <recommendedName>
        <fullName evidence="9">Ribonuclease 3</fullName>
        <ecNumber evidence="9">3.1.26.3</ecNumber>
    </recommendedName>
    <alternativeName>
        <fullName evidence="9">Ribonuclease III</fullName>
        <shortName evidence="9">RNase III</shortName>
    </alternativeName>
</protein>
<dbReference type="EMBL" id="ASJR01000005">
    <property type="protein sequence ID" value="ERP38698.1"/>
    <property type="molecule type" value="Genomic_DNA"/>
</dbReference>
<dbReference type="PANTHER" id="PTHR11207:SF0">
    <property type="entry name" value="RIBONUCLEASE 3"/>
    <property type="match status" value="1"/>
</dbReference>
<evidence type="ECO:0000256" key="6">
    <source>
        <dbReference type="ARBA" id="ARBA00022759"/>
    </source>
</evidence>
<dbReference type="InterPro" id="IPR011907">
    <property type="entry name" value="RNase_III"/>
</dbReference>
<dbReference type="InterPro" id="IPR014720">
    <property type="entry name" value="dsRBD_dom"/>
</dbReference>
<feature type="binding site" evidence="9">
    <location>
        <position position="141"/>
    </location>
    <ligand>
        <name>Mg(2+)</name>
        <dbReference type="ChEBI" id="CHEBI:18420"/>
    </ligand>
</feature>
<dbReference type="GO" id="GO:0004525">
    <property type="term" value="F:ribonuclease III activity"/>
    <property type="evidence" value="ECO:0007669"/>
    <property type="project" value="UniProtKB-UniRule"/>
</dbReference>
<keyword evidence="6 9" id="KW-0255">Endonuclease</keyword>
<accession>U7DAV0</accession>
<dbReference type="GO" id="GO:0008033">
    <property type="term" value="P:tRNA processing"/>
    <property type="evidence" value="ECO:0007669"/>
    <property type="project" value="UniProtKB-KW"/>
</dbReference>
<dbReference type="PROSITE" id="PS00517">
    <property type="entry name" value="RNASE_3_1"/>
    <property type="match status" value="1"/>
</dbReference>
<comment type="catalytic activity">
    <reaction evidence="1 9">
        <text>Endonucleolytic cleavage to 5'-phosphomonoester.</text>
        <dbReference type="EC" id="3.1.26.3"/>
    </reaction>
</comment>
<dbReference type="PATRIC" id="fig|1313304.3.peg.685"/>
<feature type="binding site" evidence="9">
    <location>
        <position position="68"/>
    </location>
    <ligand>
        <name>Mg(2+)</name>
        <dbReference type="ChEBI" id="CHEBI:18420"/>
    </ligand>
</feature>
<evidence type="ECO:0000256" key="5">
    <source>
        <dbReference type="ARBA" id="ARBA00022722"/>
    </source>
</evidence>
<dbReference type="InterPro" id="IPR000999">
    <property type="entry name" value="RNase_III_dom"/>
</dbReference>
<evidence type="ECO:0000256" key="9">
    <source>
        <dbReference type="HAMAP-Rule" id="MF_00104"/>
    </source>
</evidence>
<dbReference type="PROSITE" id="PS50137">
    <property type="entry name" value="DS_RBD"/>
    <property type="match status" value="1"/>
</dbReference>
<feature type="active site" evidence="9">
    <location>
        <position position="144"/>
    </location>
</feature>
<dbReference type="Proteomes" id="UP000017148">
    <property type="component" value="Unassembled WGS sequence"/>
</dbReference>
<keyword evidence="4 9" id="KW-0507">mRNA processing</keyword>
<proteinExistence type="inferred from homology"/>
<feature type="binding site" evidence="9">
    <location>
        <position position="144"/>
    </location>
    <ligand>
        <name>Mg(2+)</name>
        <dbReference type="ChEBI" id="CHEBI:18420"/>
    </ligand>
</feature>
<dbReference type="PANTHER" id="PTHR11207">
    <property type="entry name" value="RIBONUCLEASE III"/>
    <property type="match status" value="1"/>
</dbReference>
<feature type="domain" description="RNase III" evidence="11">
    <location>
        <begin position="25"/>
        <end position="155"/>
    </location>
</feature>
<dbReference type="HAMAP" id="MF_00104">
    <property type="entry name" value="RNase_III"/>
    <property type="match status" value="1"/>
</dbReference>
<dbReference type="FunFam" id="1.10.1520.10:FF:000001">
    <property type="entry name" value="Ribonuclease 3"/>
    <property type="match status" value="1"/>
</dbReference>
<dbReference type="SUPFAM" id="SSF69065">
    <property type="entry name" value="RNase III domain-like"/>
    <property type="match status" value="1"/>
</dbReference>
<keyword evidence="9" id="KW-0963">Cytoplasm</keyword>
<evidence type="ECO:0000313" key="12">
    <source>
        <dbReference type="EMBL" id="ERP38698.1"/>
    </source>
</evidence>
<keyword evidence="3 9" id="KW-0698">rRNA processing</keyword>
<dbReference type="STRING" id="1313304.CALK_0715"/>
<dbReference type="CDD" id="cd10845">
    <property type="entry name" value="DSRM_RNAse_III_family"/>
    <property type="match status" value="1"/>
</dbReference>
<dbReference type="InterPro" id="IPR036389">
    <property type="entry name" value="RNase_III_sf"/>
</dbReference>
<evidence type="ECO:0000256" key="4">
    <source>
        <dbReference type="ARBA" id="ARBA00022664"/>
    </source>
</evidence>
<keyword evidence="9" id="KW-0699">rRNA-binding</keyword>
<feature type="active site" evidence="9">
    <location>
        <position position="72"/>
    </location>
</feature>
<dbReference type="SUPFAM" id="SSF54768">
    <property type="entry name" value="dsRNA-binding domain-like"/>
    <property type="match status" value="1"/>
</dbReference>
<dbReference type="SMART" id="SM00358">
    <property type="entry name" value="DSRM"/>
    <property type="match status" value="1"/>
</dbReference>
<evidence type="ECO:0000259" key="10">
    <source>
        <dbReference type="PROSITE" id="PS50137"/>
    </source>
</evidence>
<dbReference type="EC" id="3.1.26.3" evidence="9"/>
<comment type="subunit">
    <text evidence="9">Homodimer.</text>
</comment>
<keyword evidence="9" id="KW-0460">Magnesium</keyword>
<evidence type="ECO:0000259" key="11">
    <source>
        <dbReference type="PROSITE" id="PS50142"/>
    </source>
</evidence>
<comment type="similarity">
    <text evidence="2">Belongs to the ribonuclease III family.</text>
</comment>
<dbReference type="AlphaFoldDB" id="U7DAV0"/>
<evidence type="ECO:0000256" key="8">
    <source>
        <dbReference type="ARBA" id="ARBA00022884"/>
    </source>
</evidence>
<keyword evidence="8 9" id="KW-0694">RNA-binding</keyword>
<keyword evidence="7 9" id="KW-0378">Hydrolase</keyword>